<organism evidence="2 3">
    <name type="scientific">Eimeria mitis</name>
    <dbReference type="NCBI Taxonomy" id="44415"/>
    <lineage>
        <taxon>Eukaryota</taxon>
        <taxon>Sar</taxon>
        <taxon>Alveolata</taxon>
        <taxon>Apicomplexa</taxon>
        <taxon>Conoidasida</taxon>
        <taxon>Coccidia</taxon>
        <taxon>Eucoccidiorida</taxon>
        <taxon>Eimeriorina</taxon>
        <taxon>Eimeriidae</taxon>
        <taxon>Eimeria</taxon>
    </lineage>
</organism>
<dbReference type="AlphaFoldDB" id="U6JN36"/>
<sequence>MKGKPPAAKGAEWEEVVSEGGGQPGRGFGGQDLHVPNREHLRKPMKCKDCLIQDPPHLVLAQVALQIKKAIDVVQGAELNTKLLYPLETSRTPITGKSIGTRAASPQFPLPSSQGPIQQ</sequence>
<dbReference type="RefSeq" id="XP_013349497.1">
    <property type="nucleotide sequence ID" value="XM_013494043.1"/>
</dbReference>
<proteinExistence type="predicted"/>
<evidence type="ECO:0000313" key="2">
    <source>
        <dbReference type="EMBL" id="CDJ26919.1"/>
    </source>
</evidence>
<reference evidence="2" key="2">
    <citation type="submission" date="2013-10" db="EMBL/GenBank/DDBJ databases">
        <authorList>
            <person name="Aslett M."/>
        </authorList>
    </citation>
    <scope>NUCLEOTIDE SEQUENCE [LARGE SCALE GENOMIC DNA]</scope>
    <source>
        <strain evidence="2">Houghton</strain>
    </source>
</reference>
<dbReference type="VEuPathDB" id="ToxoDB:EMH_0098870"/>
<dbReference type="Proteomes" id="UP000030744">
    <property type="component" value="Unassembled WGS sequence"/>
</dbReference>
<reference evidence="2" key="1">
    <citation type="submission" date="2013-10" db="EMBL/GenBank/DDBJ databases">
        <title>Genomic analysis of the causative agents of coccidiosis in chickens.</title>
        <authorList>
            <person name="Reid A.J."/>
            <person name="Blake D."/>
            <person name="Billington K."/>
            <person name="Browne H."/>
            <person name="Dunn M."/>
            <person name="Hung S."/>
            <person name="Kawahara F."/>
            <person name="Miranda-Saavedra D."/>
            <person name="Mourier T."/>
            <person name="Nagra H."/>
            <person name="Otto T.D."/>
            <person name="Rawlings N."/>
            <person name="Sanchez A."/>
            <person name="Sanders M."/>
            <person name="Subramaniam C."/>
            <person name="Tay Y."/>
            <person name="Dear P."/>
            <person name="Doerig C."/>
            <person name="Gruber A."/>
            <person name="Parkinson J."/>
            <person name="Shirley M."/>
            <person name="Wan K.L."/>
            <person name="Berriman M."/>
            <person name="Tomley F."/>
            <person name="Pain A."/>
        </authorList>
    </citation>
    <scope>NUCLEOTIDE SEQUENCE [LARGE SCALE GENOMIC DNA]</scope>
    <source>
        <strain evidence="2">Houghton</strain>
    </source>
</reference>
<evidence type="ECO:0000313" key="3">
    <source>
        <dbReference type="Proteomes" id="UP000030744"/>
    </source>
</evidence>
<feature type="compositionally biased region" description="Polar residues" evidence="1">
    <location>
        <begin position="110"/>
        <end position="119"/>
    </location>
</feature>
<feature type="compositionally biased region" description="Gly residues" evidence="1">
    <location>
        <begin position="19"/>
        <end position="30"/>
    </location>
</feature>
<feature type="region of interest" description="Disordered" evidence="1">
    <location>
        <begin position="93"/>
        <end position="119"/>
    </location>
</feature>
<evidence type="ECO:0000256" key="1">
    <source>
        <dbReference type="SAM" id="MobiDB-lite"/>
    </source>
</evidence>
<accession>U6JN36</accession>
<name>U6JN36_9EIME</name>
<feature type="region of interest" description="Disordered" evidence="1">
    <location>
        <begin position="1"/>
        <end position="35"/>
    </location>
</feature>
<dbReference type="EMBL" id="HG678512">
    <property type="protein sequence ID" value="CDJ26919.1"/>
    <property type="molecule type" value="Genomic_DNA"/>
</dbReference>
<dbReference type="GeneID" id="25383811"/>
<gene>
    <name evidence="2" type="ORF">EMH_0098870</name>
</gene>
<protein>
    <submittedName>
        <fullName evidence="2">Uncharacterized protein</fullName>
    </submittedName>
</protein>
<keyword evidence="3" id="KW-1185">Reference proteome</keyword>